<feature type="transmembrane region" description="Helical" evidence="2">
    <location>
        <begin position="171"/>
        <end position="189"/>
    </location>
</feature>
<feature type="region of interest" description="Disordered" evidence="1">
    <location>
        <begin position="138"/>
        <end position="163"/>
    </location>
</feature>
<reference evidence="3 4" key="1">
    <citation type="submission" date="2016-10" db="EMBL/GenBank/DDBJ databases">
        <authorList>
            <person name="de Groot N.N."/>
        </authorList>
    </citation>
    <scope>NUCLEOTIDE SEQUENCE [LARGE SCALE GENOMIC DNA]</scope>
    <source>
        <strain evidence="3 4">DSM 24015</strain>
    </source>
</reference>
<keyword evidence="2" id="KW-0812">Transmembrane</keyword>
<evidence type="ECO:0000313" key="3">
    <source>
        <dbReference type="EMBL" id="SDE56009.1"/>
    </source>
</evidence>
<keyword evidence="2" id="KW-0472">Membrane</keyword>
<keyword evidence="4" id="KW-1185">Reference proteome</keyword>
<evidence type="ECO:0000313" key="4">
    <source>
        <dbReference type="Proteomes" id="UP000198517"/>
    </source>
</evidence>
<dbReference type="RefSeq" id="WP_092737103.1">
    <property type="nucleotide sequence ID" value="NZ_FNAS01000013.1"/>
</dbReference>
<protein>
    <submittedName>
        <fullName evidence="3">Uncharacterized protein</fullName>
    </submittedName>
</protein>
<keyword evidence="2" id="KW-1133">Transmembrane helix</keyword>
<feature type="compositionally biased region" description="Basic and acidic residues" evidence="1">
    <location>
        <begin position="138"/>
        <end position="161"/>
    </location>
</feature>
<dbReference type="EMBL" id="FNAS01000013">
    <property type="protein sequence ID" value="SDE56009.1"/>
    <property type="molecule type" value="Genomic_DNA"/>
</dbReference>
<evidence type="ECO:0000256" key="2">
    <source>
        <dbReference type="SAM" id="Phobius"/>
    </source>
</evidence>
<accession>A0A1G7DX13</accession>
<evidence type="ECO:0000256" key="1">
    <source>
        <dbReference type="SAM" id="MobiDB-lite"/>
    </source>
</evidence>
<proteinExistence type="predicted"/>
<organism evidence="3 4">
    <name type="scientific">Riemerella columbipharyngis</name>
    <dbReference type="NCBI Taxonomy" id="1071918"/>
    <lineage>
        <taxon>Bacteria</taxon>
        <taxon>Pseudomonadati</taxon>
        <taxon>Bacteroidota</taxon>
        <taxon>Flavobacteriia</taxon>
        <taxon>Flavobacteriales</taxon>
        <taxon>Weeksellaceae</taxon>
        <taxon>Riemerella</taxon>
    </lineage>
</organism>
<dbReference type="Proteomes" id="UP000198517">
    <property type="component" value="Unassembled WGS sequence"/>
</dbReference>
<sequence length="370" mass="43538">MTDLELLHFEQLKKEVQNRFLERHTPSEENISKWKGIDIVYFQEDLRKLAKGSLSEKSFYTYFKTSPVTKIPRIDLLNILSIYCGYASWHEFKKNHLFSNEILKDTEIITEEKDLIPQEIETDDSIINEKKLTESKAEKQDLQKTYSEKQKFNQNTTKEKSTPPLKKRKRILILLSILLVLLLGVGITYSDNLFINNYSFKFIDADRNSAINDYLDIKVFKEGETPLLFKVKPNEIFTYKTKESSLAMEVSSPYYKTDTIVRNYSNNDFSEKYETIELKPNEYAQMLYYYSRSPKDLKRKIEQLNELISDEALIYQVYDSNDYGVETLNKERYIALVTTPTNSLKHLDVINTKMKNGKIILIKFKISTEK</sequence>
<dbReference type="STRING" id="1071918.SAMN05421544_11315"/>
<gene>
    <name evidence="3" type="ORF">SAMN05421544_11315</name>
</gene>
<dbReference type="OrthoDB" id="1272140at2"/>
<name>A0A1G7DX13_9FLAO</name>
<dbReference type="AlphaFoldDB" id="A0A1G7DX13"/>